<dbReference type="InterPro" id="IPR046896">
    <property type="entry name" value="Cup1-like_N"/>
</dbReference>
<dbReference type="GeneID" id="37072573"/>
<dbReference type="EMBL" id="KZ821220">
    <property type="protein sequence ID" value="PYH48901.1"/>
    <property type="molecule type" value="Genomic_DNA"/>
</dbReference>
<feature type="non-terminal residue" evidence="2">
    <location>
        <position position="1"/>
    </location>
</feature>
<keyword evidence="3" id="KW-1185">Reference proteome</keyword>
<dbReference type="Pfam" id="PF20263">
    <property type="entry name" value="LYRM2-like"/>
    <property type="match status" value="1"/>
</dbReference>
<evidence type="ECO:0000313" key="3">
    <source>
        <dbReference type="Proteomes" id="UP000248349"/>
    </source>
</evidence>
<reference evidence="2 3" key="1">
    <citation type="submission" date="2016-12" db="EMBL/GenBank/DDBJ databases">
        <title>The genomes of Aspergillus section Nigri reveals drivers in fungal speciation.</title>
        <authorList>
            <consortium name="DOE Joint Genome Institute"/>
            <person name="Vesth T.C."/>
            <person name="Nybo J."/>
            <person name="Theobald S."/>
            <person name="Brandl J."/>
            <person name="Frisvad J.C."/>
            <person name="Nielsen K.F."/>
            <person name="Lyhne E.K."/>
            <person name="Kogle M.E."/>
            <person name="Kuo A."/>
            <person name="Riley R."/>
            <person name="Clum A."/>
            <person name="Nolan M."/>
            <person name="Lipzen A."/>
            <person name="Salamov A."/>
            <person name="Henrissat B."/>
            <person name="Wiebenga A."/>
            <person name="De Vries R.P."/>
            <person name="Grigoriev I.V."/>
            <person name="Mortensen U.H."/>
            <person name="Andersen M.R."/>
            <person name="Baker S.E."/>
        </authorList>
    </citation>
    <scope>NUCLEOTIDE SEQUENCE [LARGE SCALE GENOMIC DNA]</scope>
    <source>
        <strain evidence="2 3">JOP 1030-1</strain>
    </source>
</reference>
<protein>
    <recommendedName>
        <fullName evidence="1">LYR motif-containing protein Cup1-like N-terminal domain-containing protein</fullName>
    </recommendedName>
</protein>
<evidence type="ECO:0000313" key="2">
    <source>
        <dbReference type="EMBL" id="PYH48901.1"/>
    </source>
</evidence>
<proteinExistence type="predicted"/>
<dbReference type="Proteomes" id="UP000248349">
    <property type="component" value="Unassembled WGS sequence"/>
</dbReference>
<feature type="non-terminal residue" evidence="2">
    <location>
        <position position="329"/>
    </location>
</feature>
<dbReference type="OrthoDB" id="5521299at2759"/>
<feature type="domain" description="LYR motif-containing protein Cup1-like N-terminal" evidence="1">
    <location>
        <begin position="4"/>
        <end position="93"/>
    </location>
</feature>
<accession>A0A318ZMQ4</accession>
<name>A0A318ZMQ4_9EURO</name>
<dbReference type="RefSeq" id="XP_025434883.1">
    <property type="nucleotide sequence ID" value="XM_025571345.1"/>
</dbReference>
<organism evidence="2 3">
    <name type="scientific">Aspergillus saccharolyticus JOP 1030-1</name>
    <dbReference type="NCBI Taxonomy" id="1450539"/>
    <lineage>
        <taxon>Eukaryota</taxon>
        <taxon>Fungi</taxon>
        <taxon>Dikarya</taxon>
        <taxon>Ascomycota</taxon>
        <taxon>Pezizomycotina</taxon>
        <taxon>Eurotiomycetes</taxon>
        <taxon>Eurotiomycetidae</taxon>
        <taxon>Eurotiales</taxon>
        <taxon>Aspergillaceae</taxon>
        <taxon>Aspergillus</taxon>
        <taxon>Aspergillus subgen. Circumdati</taxon>
    </lineage>
</organism>
<dbReference type="CDD" id="cd20273">
    <property type="entry name" value="Complex1_LYR_unchar"/>
    <property type="match status" value="1"/>
</dbReference>
<evidence type="ECO:0000259" key="1">
    <source>
        <dbReference type="Pfam" id="PF20263"/>
    </source>
</evidence>
<dbReference type="AlphaFoldDB" id="A0A318ZMQ4"/>
<sequence length="329" mass="38198">WRQLLRSLLREASYLPDPIAKIHMHHHILHRFRHYADNSKFRKRNDLWQHWQLRKKATKGLSVLQRANEGYLKPLEKVLRMAYGRTGSRRMQLVRDLIVQATPSAEPIPTSLQDLLERKCMTEDWKPAKVVVDLLKAQAQNPMIQYLNAGPKINQFEPNIPKENAWSRPVPQCRRRNIRKRWYGKMLSNLLPPLPLNDLEVLEGLISGRLPWTPPKRRKAVRPTQALAAPASEAHLNVEFLVDGPKKSQTYRPYAVGRPHVFTRRFMVRVWMRLSTLVPRVSIHTEPGTEKLRHRFTWNRAIAIKMASPVSKETAADIFGGIDSQGKLL</sequence>
<gene>
    <name evidence="2" type="ORF">BP01DRAFT_265815</name>
</gene>